<organism evidence="3 4">
    <name type="scientific">Ureibacillus manganicus DSM 26584</name>
    <dbReference type="NCBI Taxonomy" id="1384049"/>
    <lineage>
        <taxon>Bacteria</taxon>
        <taxon>Bacillati</taxon>
        <taxon>Bacillota</taxon>
        <taxon>Bacilli</taxon>
        <taxon>Bacillales</taxon>
        <taxon>Caryophanaceae</taxon>
        <taxon>Ureibacillus</taxon>
    </lineage>
</organism>
<reference evidence="3 4" key="1">
    <citation type="submission" date="2014-02" db="EMBL/GenBank/DDBJ databases">
        <title>Draft genome sequence of Lysinibacillus manganicus DSM 26584T.</title>
        <authorList>
            <person name="Zhang F."/>
            <person name="Wang G."/>
            <person name="Zhang L."/>
        </authorList>
    </citation>
    <scope>NUCLEOTIDE SEQUENCE [LARGE SCALE GENOMIC DNA]</scope>
    <source>
        <strain evidence="3 4">DSM 26584</strain>
    </source>
</reference>
<evidence type="ECO:0000313" key="3">
    <source>
        <dbReference type="EMBL" id="KGR76999.1"/>
    </source>
</evidence>
<dbReference type="OrthoDB" id="9776786at2"/>
<dbReference type="Gene3D" id="3.40.190.10">
    <property type="entry name" value="Periplasmic binding protein-like II"/>
    <property type="match status" value="2"/>
</dbReference>
<comment type="caution">
    <text evidence="3">The sequence shown here is derived from an EMBL/GenBank/DDBJ whole genome shotgun (WGS) entry which is preliminary data.</text>
</comment>
<dbReference type="Proteomes" id="UP000030416">
    <property type="component" value="Unassembled WGS sequence"/>
</dbReference>
<name>A0A0A3HX16_9BACL</name>
<gene>
    <name evidence="3" type="ORF">CD29_15880</name>
</gene>
<evidence type="ECO:0000313" key="4">
    <source>
        <dbReference type="Proteomes" id="UP000030416"/>
    </source>
</evidence>
<proteinExistence type="inferred from homology"/>
<keyword evidence="2" id="KW-0732">Signal</keyword>
<evidence type="ECO:0000256" key="1">
    <source>
        <dbReference type="ARBA" id="ARBA00007162"/>
    </source>
</evidence>
<dbReference type="Pfam" id="PF12974">
    <property type="entry name" value="Phosphonate-bd"/>
    <property type="match status" value="1"/>
</dbReference>
<dbReference type="GO" id="GO:0055085">
    <property type="term" value="P:transmembrane transport"/>
    <property type="evidence" value="ECO:0007669"/>
    <property type="project" value="InterPro"/>
</dbReference>
<dbReference type="GO" id="GO:0043190">
    <property type="term" value="C:ATP-binding cassette (ABC) transporter complex"/>
    <property type="evidence" value="ECO:0007669"/>
    <property type="project" value="InterPro"/>
</dbReference>
<dbReference type="SUPFAM" id="SSF53850">
    <property type="entry name" value="Periplasmic binding protein-like II"/>
    <property type="match status" value="1"/>
</dbReference>
<dbReference type="InterPro" id="IPR005770">
    <property type="entry name" value="PhnD"/>
</dbReference>
<comment type="similarity">
    <text evidence="1">Belongs to the phosphate/phosphite/phosphonate binding protein family.</text>
</comment>
<dbReference type="eggNOG" id="COG3221">
    <property type="taxonomic scope" value="Bacteria"/>
</dbReference>
<dbReference type="NCBIfam" id="TIGR01098">
    <property type="entry name" value="3A0109s03R"/>
    <property type="match status" value="1"/>
</dbReference>
<dbReference type="PANTHER" id="PTHR35841:SF1">
    <property type="entry name" value="PHOSPHONATES-BINDING PERIPLASMIC PROTEIN"/>
    <property type="match status" value="1"/>
</dbReference>
<dbReference type="PANTHER" id="PTHR35841">
    <property type="entry name" value="PHOSPHONATES-BINDING PERIPLASMIC PROTEIN"/>
    <property type="match status" value="1"/>
</dbReference>
<dbReference type="STRING" id="1384049.CD29_15880"/>
<keyword evidence="4" id="KW-1185">Reference proteome</keyword>
<dbReference type="RefSeq" id="WP_036188736.1">
    <property type="nucleotide sequence ID" value="NZ_AVDA01000022.1"/>
</dbReference>
<protein>
    <recommendedName>
        <fullName evidence="5">Phosphonate ABC transporter substrate-binding protein</fullName>
    </recommendedName>
</protein>
<sequence length="293" mass="33372">MVKLKFTLMIFVLCTFLVGCNINKEELTIGMIPVKEKETMLNDFEHIRLYLEEQLEVPVNVIVTEDYARLVEEMENKTVDIGWYGAFSYIAADSFLDLTPLVLQERKAEGLYYQSLIITPQDSNIHTIEDLKGTTFAFVDSGSTSGFVLPFALFKSKDIEIENFFSEIHYSGTHQQVPTDLVNGKADAGAISSIQLEKLISKGDIDGNDFRIIWKSEDIPGSLYVARSAVSEEMQEKFINAMVAIHQEQPDSLEKFDGSINRFIEVDNDIYHSIRNIATILGKDYMMEFFLKR</sequence>
<dbReference type="AlphaFoldDB" id="A0A0A3HX16"/>
<dbReference type="CDD" id="cd01071">
    <property type="entry name" value="PBP2_PhnD_like"/>
    <property type="match status" value="1"/>
</dbReference>
<dbReference type="EMBL" id="JPVN01000022">
    <property type="protein sequence ID" value="KGR76999.1"/>
    <property type="molecule type" value="Genomic_DNA"/>
</dbReference>
<evidence type="ECO:0008006" key="5">
    <source>
        <dbReference type="Google" id="ProtNLM"/>
    </source>
</evidence>
<evidence type="ECO:0000256" key="2">
    <source>
        <dbReference type="ARBA" id="ARBA00022729"/>
    </source>
</evidence>
<dbReference type="PROSITE" id="PS51257">
    <property type="entry name" value="PROKAR_LIPOPROTEIN"/>
    <property type="match status" value="1"/>
</dbReference>
<accession>A0A0A3HX16</accession>